<evidence type="ECO:0000313" key="2">
    <source>
        <dbReference type="Proteomes" id="UP000031443"/>
    </source>
</evidence>
<protein>
    <recommendedName>
        <fullName evidence="3">Lamina-associated polypeptide 2 alpha C-terminal domain-containing protein</fullName>
    </recommendedName>
</protein>
<keyword evidence="2" id="KW-1185">Reference proteome</keyword>
<dbReference type="Gene3D" id="1.10.287.3160">
    <property type="match status" value="1"/>
</dbReference>
<reference evidence="2" key="1">
    <citation type="journal article" date="2013" name="Nat. Genet.">
        <title>The draft genomes of soft-shell turtle and green sea turtle yield insights into the development and evolution of the turtle-specific body plan.</title>
        <authorList>
            <person name="Wang Z."/>
            <person name="Pascual-Anaya J."/>
            <person name="Zadissa A."/>
            <person name="Li W."/>
            <person name="Niimura Y."/>
            <person name="Huang Z."/>
            <person name="Li C."/>
            <person name="White S."/>
            <person name="Xiong Z."/>
            <person name="Fang D."/>
            <person name="Wang B."/>
            <person name="Ming Y."/>
            <person name="Chen Y."/>
            <person name="Zheng Y."/>
            <person name="Kuraku S."/>
            <person name="Pignatelli M."/>
            <person name="Herrero J."/>
            <person name="Beal K."/>
            <person name="Nozawa M."/>
            <person name="Li Q."/>
            <person name="Wang J."/>
            <person name="Zhang H."/>
            <person name="Yu L."/>
            <person name="Shigenobu S."/>
            <person name="Wang J."/>
            <person name="Liu J."/>
            <person name="Flicek P."/>
            <person name="Searle S."/>
            <person name="Wang J."/>
            <person name="Kuratani S."/>
            <person name="Yin Y."/>
            <person name="Aken B."/>
            <person name="Zhang G."/>
            <person name="Irie N."/>
        </authorList>
    </citation>
    <scope>NUCLEOTIDE SEQUENCE [LARGE SCALE GENOMIC DNA]</scope>
</reference>
<gene>
    <name evidence="1" type="ORF">UY3_05352</name>
</gene>
<accession>M7BZD3</accession>
<name>M7BZD3_CHEMY</name>
<dbReference type="Proteomes" id="UP000031443">
    <property type="component" value="Unassembled WGS sequence"/>
</dbReference>
<dbReference type="AlphaFoldDB" id="M7BZD3"/>
<evidence type="ECO:0000313" key="1">
    <source>
        <dbReference type="EMBL" id="EMP37443.1"/>
    </source>
</evidence>
<organism evidence="1 2">
    <name type="scientific">Chelonia mydas</name>
    <name type="common">Green sea-turtle</name>
    <name type="synonym">Chelonia agassizi</name>
    <dbReference type="NCBI Taxonomy" id="8469"/>
    <lineage>
        <taxon>Eukaryota</taxon>
        <taxon>Metazoa</taxon>
        <taxon>Chordata</taxon>
        <taxon>Craniata</taxon>
        <taxon>Vertebrata</taxon>
        <taxon>Euteleostomi</taxon>
        <taxon>Archelosauria</taxon>
        <taxon>Testudinata</taxon>
        <taxon>Testudines</taxon>
        <taxon>Cryptodira</taxon>
        <taxon>Durocryptodira</taxon>
        <taxon>Americhelydia</taxon>
        <taxon>Chelonioidea</taxon>
        <taxon>Cheloniidae</taxon>
        <taxon>Chelonia</taxon>
    </lineage>
</organism>
<sequence>MERGSLTAGQALVPMVPPTSSAPMPVPWPQVQWPVPWQPSQAAQSVSGGSERPVVSVSHPAPVLEDQGKQAAGPPMDVGVPAAPVLSLLSPDEAITGPPHQKHQMDDTKAHQELLKRVAFNLGLQAEELEEPSDSLFDILCASAPARVALLIHEGVSKITNALWQTPSSLAPISKRAECKYFMPTKGHEYLYSHPAPNSLVVQVINHKERQGQLRATPKNKDSRWLDLFGRKIYLSSSLQLRVANHQALLGQYDFNMWQAMAKFEGSLPEASKKEFRAILNEGTNAARAALQVASDVADAAACTMASAISMQQASWLLLSGLSTEAQQSMQDLCFDGWATAASGLQTSQGLQALPELPASILCPVGLNLYQTRGQTVPQRVCQMVTD</sequence>
<dbReference type="EMBL" id="KB522028">
    <property type="protein sequence ID" value="EMP37443.1"/>
    <property type="molecule type" value="Genomic_DNA"/>
</dbReference>
<proteinExistence type="predicted"/>
<evidence type="ECO:0008006" key="3">
    <source>
        <dbReference type="Google" id="ProtNLM"/>
    </source>
</evidence>